<dbReference type="SUPFAM" id="SSF47781">
    <property type="entry name" value="RuvA domain 2-like"/>
    <property type="match status" value="1"/>
</dbReference>
<dbReference type="InterPro" id="IPR010994">
    <property type="entry name" value="RuvA_2-like"/>
</dbReference>
<accession>A0A0F9YEL8</accession>
<dbReference type="EMBL" id="LAZR01000004">
    <property type="protein sequence ID" value="KKO10657.1"/>
    <property type="molecule type" value="Genomic_DNA"/>
</dbReference>
<dbReference type="PANTHER" id="PTHR21180">
    <property type="entry name" value="ENDONUCLEASE/EXONUCLEASE/PHOSPHATASE FAMILY DOMAIN-CONTAINING PROTEIN 1"/>
    <property type="match status" value="1"/>
</dbReference>
<name>A0A0F9YEL8_9ZZZZ</name>
<dbReference type="PANTHER" id="PTHR21180:SF32">
    <property type="entry name" value="ENDONUCLEASE_EXONUCLEASE_PHOSPHATASE FAMILY DOMAIN-CONTAINING PROTEIN 1"/>
    <property type="match status" value="1"/>
</dbReference>
<comment type="caution">
    <text evidence="1">The sequence shown here is derived from an EMBL/GenBank/DDBJ whole genome shotgun (WGS) entry which is preliminary data.</text>
</comment>
<dbReference type="AlphaFoldDB" id="A0A0F9YEL8"/>
<dbReference type="InterPro" id="IPR051675">
    <property type="entry name" value="Endo/Exo/Phosphatase_dom_1"/>
</dbReference>
<gene>
    <name evidence="1" type="ORF">LCGC14_0021400</name>
</gene>
<proteinExistence type="predicted"/>
<organism evidence="1">
    <name type="scientific">marine sediment metagenome</name>
    <dbReference type="NCBI Taxonomy" id="412755"/>
    <lineage>
        <taxon>unclassified sequences</taxon>
        <taxon>metagenomes</taxon>
        <taxon>ecological metagenomes</taxon>
    </lineage>
</organism>
<protein>
    <submittedName>
        <fullName evidence="1">Uncharacterized protein</fullName>
    </submittedName>
</protein>
<dbReference type="InterPro" id="IPR004509">
    <property type="entry name" value="Competence_ComEA_HhH"/>
</dbReference>
<dbReference type="Pfam" id="PF12836">
    <property type="entry name" value="HHH_3"/>
    <property type="match status" value="1"/>
</dbReference>
<reference evidence="1" key="1">
    <citation type="journal article" date="2015" name="Nature">
        <title>Complex archaea that bridge the gap between prokaryotes and eukaryotes.</title>
        <authorList>
            <person name="Spang A."/>
            <person name="Saw J.H."/>
            <person name="Jorgensen S.L."/>
            <person name="Zaremba-Niedzwiedzka K."/>
            <person name="Martijn J."/>
            <person name="Lind A.E."/>
            <person name="van Eijk R."/>
            <person name="Schleper C."/>
            <person name="Guy L."/>
            <person name="Ettema T.J."/>
        </authorList>
    </citation>
    <scope>NUCLEOTIDE SEQUENCE</scope>
</reference>
<dbReference type="GO" id="GO:0015627">
    <property type="term" value="C:type II protein secretion system complex"/>
    <property type="evidence" value="ECO:0007669"/>
    <property type="project" value="TreeGrafter"/>
</dbReference>
<dbReference type="GO" id="GO:0015628">
    <property type="term" value="P:protein secretion by the type II secretion system"/>
    <property type="evidence" value="ECO:0007669"/>
    <property type="project" value="TreeGrafter"/>
</dbReference>
<dbReference type="NCBIfam" id="TIGR00426">
    <property type="entry name" value="competence protein ComEA helix-hairpin-helix repeat region"/>
    <property type="match status" value="1"/>
</dbReference>
<sequence>MQTSKRFIKVCLSTFLFSFATGAAVLSLSAHAAQEEPARAEITVEERVNINTADAETLALALDGVGMSRAMDIIAYRETNGAFETVEQLQEVNGIGPATLERNRPRILLSDQTE</sequence>
<dbReference type="Gene3D" id="1.10.150.320">
    <property type="entry name" value="Photosystem II 12 kDa extrinsic protein"/>
    <property type="match status" value="1"/>
</dbReference>
<evidence type="ECO:0000313" key="1">
    <source>
        <dbReference type="EMBL" id="KKO10657.1"/>
    </source>
</evidence>